<gene>
    <name evidence="3" type="ORF">GGR31_001688</name>
</gene>
<proteinExistence type="predicted"/>
<keyword evidence="1" id="KW-0812">Transmembrane</keyword>
<dbReference type="Proteomes" id="UP001257659">
    <property type="component" value="Unassembled WGS sequence"/>
</dbReference>
<dbReference type="RefSeq" id="WP_309728039.1">
    <property type="nucleotide sequence ID" value="NZ_JAVDQA010000004.1"/>
</dbReference>
<dbReference type="InterPro" id="IPR036465">
    <property type="entry name" value="vWFA_dom_sf"/>
</dbReference>
<name>A0ABU1K6V7_9FLAO</name>
<accession>A0ABU1K6V7</accession>
<keyword evidence="1" id="KW-0472">Membrane</keyword>
<feature type="transmembrane region" description="Helical" evidence="1">
    <location>
        <begin position="6"/>
        <end position="24"/>
    </location>
</feature>
<protein>
    <recommendedName>
        <fullName evidence="2">Aerotolerance regulator N-terminal domain-containing protein</fullName>
    </recommendedName>
</protein>
<evidence type="ECO:0000313" key="4">
    <source>
        <dbReference type="Proteomes" id="UP001257659"/>
    </source>
</evidence>
<dbReference type="NCBIfam" id="TIGR02226">
    <property type="entry name" value="two_anch"/>
    <property type="match status" value="1"/>
</dbReference>
<dbReference type="Pfam" id="PF07584">
    <property type="entry name" value="BatA"/>
    <property type="match status" value="1"/>
</dbReference>
<dbReference type="InterPro" id="IPR011933">
    <property type="entry name" value="Double_TM_dom"/>
</dbReference>
<dbReference type="PANTHER" id="PTHR37464:SF1">
    <property type="entry name" value="BLL2463 PROTEIN"/>
    <property type="match status" value="1"/>
</dbReference>
<comment type="caution">
    <text evidence="3">The sequence shown here is derived from an EMBL/GenBank/DDBJ whole genome shotgun (WGS) entry which is preliminary data.</text>
</comment>
<keyword evidence="4" id="KW-1185">Reference proteome</keyword>
<evidence type="ECO:0000256" key="1">
    <source>
        <dbReference type="SAM" id="Phobius"/>
    </source>
</evidence>
<sequence>MQFKNPDLLYALLLLVIPIIVHLFQLRKFKEQAFTNVKFLKRVKLQTRKSSKLKKWLILFTRLCALAAIIIAFAQPFIPQSSVATQKKETVIYLDNSFSMQQQTQQGELLKNSVQELLQNIPPDQEFTLFTNNTTFRKTNLNAIKNELLQLDYANNSFTFSEAYLKAQQEFSKNESSVKNFLVLSDFQQKNMIDFPEISPTYKVNFIPLRTENKINFSIDSVYIQNKNLDNINLSVVLSANSATNKTLPVSLYNQNNKQLIAKSSVAFEDEKKAELQFTIPANKSLRGKVSIEDESLFYDNSFYFTIAKPEKISVAAISNENDNYINRIFSNEEEFQLEVFKNDEINYNKIENADFIILNELETIPNGLENILKKHLEKGGVLSIIPSTEINNSNYNNLLKLLNAGQFSAGLQENLKITKINFSHPLYSNVFNAEVDNFEYPSVEKNYNFQHTGNNILSYNNGSAFLAEKNNTYIFSAAINKENSNFKNSPLIAPTFYNMAKQSLQLPKLYFSMEKTNTFDVPVNLANDRVLKIENAEESFIPRQQKFTNKVQITTNELPEKAGQFSVINENDTLQKLSFNFNRNESDLNFSQLDSFKNITVSNDIASYFSEQRSKNEIDQLWKWFVIFALLFLAIEMLLLKFLK</sequence>
<organism evidence="3 4">
    <name type="scientific">Mesonia maritima</name>
    <dbReference type="NCBI Taxonomy" id="1793873"/>
    <lineage>
        <taxon>Bacteria</taxon>
        <taxon>Pseudomonadati</taxon>
        <taxon>Bacteroidota</taxon>
        <taxon>Flavobacteriia</taxon>
        <taxon>Flavobacteriales</taxon>
        <taxon>Flavobacteriaceae</taxon>
        <taxon>Mesonia</taxon>
    </lineage>
</organism>
<dbReference type="EMBL" id="JAVDQA010000004">
    <property type="protein sequence ID" value="MDR6301041.1"/>
    <property type="molecule type" value="Genomic_DNA"/>
</dbReference>
<evidence type="ECO:0000259" key="2">
    <source>
        <dbReference type="Pfam" id="PF07584"/>
    </source>
</evidence>
<feature type="domain" description="Aerotolerance regulator N-terminal" evidence="2">
    <location>
        <begin position="1"/>
        <end position="76"/>
    </location>
</feature>
<dbReference type="PANTHER" id="PTHR37464">
    <property type="entry name" value="BLL2463 PROTEIN"/>
    <property type="match status" value="1"/>
</dbReference>
<reference evidence="3 4" key="1">
    <citation type="submission" date="2023-07" db="EMBL/GenBank/DDBJ databases">
        <title>Genomic Encyclopedia of Type Strains, Phase IV (KMG-IV): sequencing the most valuable type-strain genomes for metagenomic binning, comparative biology and taxonomic classification.</title>
        <authorList>
            <person name="Goeker M."/>
        </authorList>
    </citation>
    <scope>NUCLEOTIDE SEQUENCE [LARGE SCALE GENOMIC DNA]</scope>
    <source>
        <strain evidence="3 4">DSM 102814</strain>
    </source>
</reference>
<dbReference type="SUPFAM" id="SSF53300">
    <property type="entry name" value="vWA-like"/>
    <property type="match status" value="1"/>
</dbReference>
<keyword evidence="1" id="KW-1133">Transmembrane helix</keyword>
<feature type="transmembrane region" description="Helical" evidence="1">
    <location>
        <begin position="622"/>
        <end position="641"/>
    </location>
</feature>
<evidence type="ECO:0000313" key="3">
    <source>
        <dbReference type="EMBL" id="MDR6301041.1"/>
    </source>
</evidence>
<dbReference type="InterPro" id="IPR024163">
    <property type="entry name" value="Aerotolerance_reg_N"/>
</dbReference>
<feature type="transmembrane region" description="Helical" evidence="1">
    <location>
        <begin position="56"/>
        <end position="78"/>
    </location>
</feature>
<dbReference type="Gene3D" id="3.40.50.410">
    <property type="entry name" value="von Willebrand factor, type A domain"/>
    <property type="match status" value="1"/>
</dbReference>